<dbReference type="Proteomes" id="UP000294257">
    <property type="component" value="Unassembled WGS sequence"/>
</dbReference>
<accession>A0A4Q7L4H2</accession>
<dbReference type="GO" id="GO:0003700">
    <property type="term" value="F:DNA-binding transcription factor activity"/>
    <property type="evidence" value="ECO:0007669"/>
    <property type="project" value="InterPro"/>
</dbReference>
<dbReference type="RefSeq" id="WP_130342997.1">
    <property type="nucleotide sequence ID" value="NZ_SGWQ01000002.1"/>
</dbReference>
<proteinExistence type="predicted"/>
<protein>
    <submittedName>
        <fullName evidence="2">DNA-binding MarR family transcriptional regulator</fullName>
    </submittedName>
</protein>
<evidence type="ECO:0000259" key="1">
    <source>
        <dbReference type="SMART" id="SM00347"/>
    </source>
</evidence>
<sequence>MAKKEVQLSASTVMQAIRAGRVLQKRLEGELAELGLTMRHLGALGHLNRRPDMSYSELARRSGVTAPSMLATVRGLETMGAVHRTLAGQGHPARLEVTPEGKKLLDKVRVIVGGLDDELTASLTGAQREALDEALLVAASLPERFDDDAW</sequence>
<evidence type="ECO:0000313" key="3">
    <source>
        <dbReference type="Proteomes" id="UP000294257"/>
    </source>
</evidence>
<name>A0A4Q7L4H2_9PSEU</name>
<feature type="domain" description="HTH marR-type" evidence="1">
    <location>
        <begin position="29"/>
        <end position="128"/>
    </location>
</feature>
<organism evidence="2 3">
    <name type="scientific">Herbihabitans rhizosphaerae</name>
    <dbReference type="NCBI Taxonomy" id="1872711"/>
    <lineage>
        <taxon>Bacteria</taxon>
        <taxon>Bacillati</taxon>
        <taxon>Actinomycetota</taxon>
        <taxon>Actinomycetes</taxon>
        <taxon>Pseudonocardiales</taxon>
        <taxon>Pseudonocardiaceae</taxon>
        <taxon>Herbihabitans</taxon>
    </lineage>
</organism>
<dbReference type="InterPro" id="IPR036390">
    <property type="entry name" value="WH_DNA-bd_sf"/>
</dbReference>
<dbReference type="SUPFAM" id="SSF46785">
    <property type="entry name" value="Winged helix' DNA-binding domain"/>
    <property type="match status" value="1"/>
</dbReference>
<dbReference type="Pfam" id="PF12802">
    <property type="entry name" value="MarR_2"/>
    <property type="match status" value="1"/>
</dbReference>
<dbReference type="AlphaFoldDB" id="A0A4Q7L4H2"/>
<dbReference type="Gene3D" id="1.10.10.10">
    <property type="entry name" value="Winged helix-like DNA-binding domain superfamily/Winged helix DNA-binding domain"/>
    <property type="match status" value="1"/>
</dbReference>
<gene>
    <name evidence="2" type="ORF">EV193_10278</name>
</gene>
<dbReference type="InterPro" id="IPR000835">
    <property type="entry name" value="HTH_MarR-typ"/>
</dbReference>
<dbReference type="GO" id="GO:0003677">
    <property type="term" value="F:DNA binding"/>
    <property type="evidence" value="ECO:0007669"/>
    <property type="project" value="UniProtKB-KW"/>
</dbReference>
<keyword evidence="2" id="KW-0238">DNA-binding</keyword>
<evidence type="ECO:0000313" key="2">
    <source>
        <dbReference type="EMBL" id="RZS43102.1"/>
    </source>
</evidence>
<keyword evidence="3" id="KW-1185">Reference proteome</keyword>
<dbReference type="InterPro" id="IPR036388">
    <property type="entry name" value="WH-like_DNA-bd_sf"/>
</dbReference>
<dbReference type="SMART" id="SM00347">
    <property type="entry name" value="HTH_MARR"/>
    <property type="match status" value="1"/>
</dbReference>
<dbReference type="OrthoDB" id="3177763at2"/>
<comment type="caution">
    <text evidence="2">The sequence shown here is derived from an EMBL/GenBank/DDBJ whole genome shotgun (WGS) entry which is preliminary data.</text>
</comment>
<dbReference type="EMBL" id="SGWQ01000002">
    <property type="protein sequence ID" value="RZS43102.1"/>
    <property type="molecule type" value="Genomic_DNA"/>
</dbReference>
<reference evidence="2 3" key="1">
    <citation type="submission" date="2019-02" db="EMBL/GenBank/DDBJ databases">
        <title>Genomic Encyclopedia of Type Strains, Phase IV (KMG-IV): sequencing the most valuable type-strain genomes for metagenomic binning, comparative biology and taxonomic classification.</title>
        <authorList>
            <person name="Goeker M."/>
        </authorList>
    </citation>
    <scope>NUCLEOTIDE SEQUENCE [LARGE SCALE GENOMIC DNA]</scope>
    <source>
        <strain evidence="2 3">DSM 101727</strain>
    </source>
</reference>